<feature type="domain" description="FANCI solenoid 2" evidence="2">
    <location>
        <begin position="342"/>
        <end position="483"/>
    </location>
</feature>
<dbReference type="GO" id="GO:0006281">
    <property type="term" value="P:DNA repair"/>
    <property type="evidence" value="ECO:0007669"/>
    <property type="project" value="InterPro"/>
</dbReference>
<dbReference type="Pfam" id="PF14676">
    <property type="entry name" value="FANCI_S2"/>
    <property type="match status" value="1"/>
</dbReference>
<dbReference type="PANTHER" id="PTHR21818">
    <property type="entry name" value="BC025462 PROTEIN"/>
    <property type="match status" value="1"/>
</dbReference>
<dbReference type="STRING" id="6183.A0A5K4F2T4"/>
<feature type="compositionally biased region" description="Polar residues" evidence="1">
    <location>
        <begin position="1023"/>
        <end position="1050"/>
    </location>
</feature>
<dbReference type="GO" id="GO:0070182">
    <property type="term" value="F:DNA polymerase binding"/>
    <property type="evidence" value="ECO:0007669"/>
    <property type="project" value="TreeGrafter"/>
</dbReference>
<proteinExistence type="predicted"/>
<dbReference type="AlphaFoldDB" id="A0A5K4F2T4"/>
<evidence type="ECO:0000259" key="3">
    <source>
        <dbReference type="Pfam" id="PF14678"/>
    </source>
</evidence>
<dbReference type="InterPro" id="IPR026171">
    <property type="entry name" value="FANCI"/>
</dbReference>
<sequence length="1726" mass="192912">MDTELENVLGNPNEVSKLLLNKSFQEIVNYFDKLLTSEKSNRFNSLEALLEGISKHEQLLEIYEHVVDSLWSEEVDTSVRLIFFSFLNNNLDFLEDWKVERLCFRMIRKLIYVCSEPSLLFDVLARALVKLENSNTVLSSMVDSLCSVEWHNENIICLLDILSNYSLQQKSMEKILEKSLSKITSWELDKLPVFIQSILLFSFPRYMEFLFLKLISLVYGSNSCPPESFEAIRGQLMMKIFSLVKANQHFGKTIFETVKCLSKSLIGSEFYYTVLMTLLPNRSTQSQATQLLTTSILTGFSDSHLVLESSFLRDLCRLPDDPKEIILKLSEHCTSKQWEFTVQGMILLGFTLLRAACSSSTGSTINKSSGRLSKSLSTSPFQTHNTLKSRILCSGLDLLLHIFKHCPGSRDEIITIIANLIWSESSRSIALYALDLLSNLVAVFPLEVAIRANRLDSIIDSIGLIPLSISTALVHALLPLIRAGSLLEIGYNVDSEKSDNPFNQVRMRLISNLCKAAQSPRIPSRCAAVACLILLLKHLKVPVLAFRSASQHSSSLSSLSQPFAYSQSQATQRNPLVLFSQLQSTQIAQQAVLLPCDIVQNEVLCTEIISILHRIIFSAFFRSQPGSLLADPENIVKSNIYWGLCEVVTRNRGLCEPVLNLYLRLLTGCLEPSFLKTLKRSSVQNSLNILPTQTNPTNVDFIHSPPFILNKLIDLNSVSNEILRTEHPDTLIWCLQLILTLPIFNLSWKRLHSHETSNSGSELSQISSDLSSQTASQFTQSTLDNSIRCGRSVAYHLFSKAVNLLISISDSLHLLSKEDFGLTTETDFSSSTVGKLNRDRVHLLINIYDACLEFELKDPLGCGVTHTNNNNLQSQFTNQNSAGQPAWIRIRQLFAKRLVLLNLLNGKHGGHVISSQNYGILSPLSRHGSDSRCGLLIMSLVSLSQANLKSILIASIKSDSVNPLACHVLQTISNRLNQFTHCAEGDIPCAYRDALISELGPIMKCVIRFYHYKIMRNENYSSLPSHTQSTNVTTTIGNSEDNELANQSDTSKTRPALTMSTSSAALQVINNGMTLALHYLGIQRLHKLCKIIYPVTNDPDYTEQMLNNNSDVPCDSEDNIDDESLESMIAEITPAQALSTFIKLVKSWVTKVLNPAGAANSSTQKLTAVNFPHAKDLVILLPLLVKLCRARASIGSEVTIPDVNKINPYSGLSRVLAWLLRLMRAPIPLRGSSEINSTNVLATSARVQLINQAIWLAHLIGSNSLSHNSQTPDTDLALDDLILALCNDLTTVLGNVADVKDISFVPDDKELTVTYPLVTRSSAVSILPLIYSSLKHSIHEYEWFLTNISIDYAGRLDIMNDGKGSKDDENKLDGNEKEESFCLRLIGLGEILAQLLQTALPAPSAHIDTLLEIGASVFNLLSRLTKYYLRIVRLKYGRFPVIFERLVRVYGREVAPRAYVLFSYIQNSESEKIKGLQENKNLKKKSNEKDDCEPKKSKSTGGISQALISRSIKDSRLIPQLIYAIEQYERFLMQLSKKSKINLMRNVKLSTARDFRINQAAVIAHLEQSTALSLSSLSDNSEPDEVDENSNNDVVNANNPIEREEEDPNCRSDNDDDEDKQRHSSHYQVDNHEVDDHVSDNENNVCDDISSHNLIHSTGIDEDVENISSNHLSKSRATVTPAWGRQVNPISQRRSALKRSLQSITNNNNNNTNQLIVDGKAKKRKI</sequence>
<organism evidence="4 5">
    <name type="scientific">Schistosoma mansoni</name>
    <name type="common">Blood fluke</name>
    <dbReference type="NCBI Taxonomy" id="6183"/>
    <lineage>
        <taxon>Eukaryota</taxon>
        <taxon>Metazoa</taxon>
        <taxon>Spiralia</taxon>
        <taxon>Lophotrochozoa</taxon>
        <taxon>Platyhelminthes</taxon>
        <taxon>Trematoda</taxon>
        <taxon>Digenea</taxon>
        <taxon>Strigeidida</taxon>
        <taxon>Schistosomatoidea</taxon>
        <taxon>Schistosomatidae</taxon>
        <taxon>Schistosoma</taxon>
    </lineage>
</organism>
<dbReference type="Pfam" id="PF14678">
    <property type="entry name" value="FANCI_S4"/>
    <property type="match status" value="1"/>
</dbReference>
<evidence type="ECO:0000256" key="1">
    <source>
        <dbReference type="SAM" id="MobiDB-lite"/>
    </source>
</evidence>
<feature type="region of interest" description="Disordered" evidence="1">
    <location>
        <begin position="1574"/>
        <end position="1645"/>
    </location>
</feature>
<dbReference type="PANTHER" id="PTHR21818:SF0">
    <property type="entry name" value="FANCONI ANEMIA GROUP I PROTEIN"/>
    <property type="match status" value="1"/>
</dbReference>
<dbReference type="InterPro" id="IPR029315">
    <property type="entry name" value="FANCI_S2"/>
</dbReference>
<dbReference type="InterPro" id="IPR029314">
    <property type="entry name" value="FANCI_S4"/>
</dbReference>
<keyword evidence="4" id="KW-1185">Reference proteome</keyword>
<feature type="compositionally biased region" description="Basic and acidic residues" evidence="1">
    <location>
        <begin position="1629"/>
        <end position="1640"/>
    </location>
</feature>
<evidence type="ECO:0000259" key="2">
    <source>
        <dbReference type="Pfam" id="PF14676"/>
    </source>
</evidence>
<feature type="compositionally biased region" description="Acidic residues" evidence="1">
    <location>
        <begin position="1581"/>
        <end position="1590"/>
    </location>
</feature>
<evidence type="ECO:0000313" key="4">
    <source>
        <dbReference type="Proteomes" id="UP000008854"/>
    </source>
</evidence>
<name>A0A5K4F2T4_SCHMA</name>
<dbReference type="WBParaSite" id="Smp_247400.1">
    <property type="protein sequence ID" value="Smp_247400.1"/>
    <property type="gene ID" value="Smp_247400"/>
</dbReference>
<protein>
    <submittedName>
        <fullName evidence="5">Fanconi anemia group I protein</fullName>
    </submittedName>
</protein>
<reference evidence="5" key="2">
    <citation type="submission" date="2019-11" db="UniProtKB">
        <authorList>
            <consortium name="WormBaseParasite"/>
        </authorList>
    </citation>
    <scope>IDENTIFICATION</scope>
    <source>
        <strain evidence="5">Puerto Rican</strain>
    </source>
</reference>
<reference evidence="4" key="1">
    <citation type="journal article" date="2012" name="PLoS Negl. Trop. Dis.">
        <title>A systematically improved high quality genome and transcriptome of the human blood fluke Schistosoma mansoni.</title>
        <authorList>
            <person name="Protasio A.V."/>
            <person name="Tsai I.J."/>
            <person name="Babbage A."/>
            <person name="Nichol S."/>
            <person name="Hunt M."/>
            <person name="Aslett M.A."/>
            <person name="De Silva N."/>
            <person name="Velarde G.S."/>
            <person name="Anderson T.J."/>
            <person name="Clark R.C."/>
            <person name="Davidson C."/>
            <person name="Dillon G.P."/>
            <person name="Holroyd N.E."/>
            <person name="LoVerde P.T."/>
            <person name="Lloyd C."/>
            <person name="McQuillan J."/>
            <person name="Oliveira G."/>
            <person name="Otto T.D."/>
            <person name="Parker-Manuel S.J."/>
            <person name="Quail M.A."/>
            <person name="Wilson R.A."/>
            <person name="Zerlotini A."/>
            <person name="Dunne D.W."/>
            <person name="Berriman M."/>
        </authorList>
    </citation>
    <scope>NUCLEOTIDE SEQUENCE [LARGE SCALE GENOMIC DNA]</scope>
    <source>
        <strain evidence="4">Puerto Rican</strain>
    </source>
</reference>
<dbReference type="InParanoid" id="A0A5K4F2T4"/>
<accession>A0A5K4F2T4</accession>
<feature type="region of interest" description="Disordered" evidence="1">
    <location>
        <begin position="1704"/>
        <end position="1726"/>
    </location>
</feature>
<feature type="domain" description="FANCI solenoid 4" evidence="3">
    <location>
        <begin position="1284"/>
        <end position="1562"/>
    </location>
</feature>
<dbReference type="Proteomes" id="UP000008854">
    <property type="component" value="Unassembled WGS sequence"/>
</dbReference>
<feature type="region of interest" description="Disordered" evidence="1">
    <location>
        <begin position="1023"/>
        <end position="1057"/>
    </location>
</feature>
<evidence type="ECO:0000313" key="5">
    <source>
        <dbReference type="WBParaSite" id="Smp_247400.1"/>
    </source>
</evidence>